<dbReference type="GO" id="GO:0004673">
    <property type="term" value="F:protein histidine kinase activity"/>
    <property type="evidence" value="ECO:0007669"/>
    <property type="project" value="UniProtKB-EC"/>
</dbReference>
<feature type="domain" description="Histidine kinase" evidence="11">
    <location>
        <begin position="1"/>
        <end position="108"/>
    </location>
</feature>
<dbReference type="RefSeq" id="WP_179830759.1">
    <property type="nucleotide sequence ID" value="NZ_OBEG01000001.1"/>
</dbReference>
<evidence type="ECO:0000256" key="1">
    <source>
        <dbReference type="ARBA" id="ARBA00000085"/>
    </source>
</evidence>
<keyword evidence="4" id="KW-0597">Phosphoprotein</keyword>
<evidence type="ECO:0000256" key="9">
    <source>
        <dbReference type="ARBA" id="ARBA00023012"/>
    </source>
</evidence>
<evidence type="ECO:0000256" key="3">
    <source>
        <dbReference type="ARBA" id="ARBA00012438"/>
    </source>
</evidence>
<keyword evidence="6" id="KW-0812">Transmembrane</keyword>
<keyword evidence="9" id="KW-0902">Two-component regulatory system</keyword>
<dbReference type="InterPro" id="IPR050428">
    <property type="entry name" value="TCS_sensor_his_kinase"/>
</dbReference>
<evidence type="ECO:0000259" key="11">
    <source>
        <dbReference type="PROSITE" id="PS50109"/>
    </source>
</evidence>
<dbReference type="PRINTS" id="PR00344">
    <property type="entry name" value="BCTRLSENSOR"/>
</dbReference>
<keyword evidence="13" id="KW-1185">Reference proteome</keyword>
<dbReference type="EC" id="2.7.13.3" evidence="3"/>
<evidence type="ECO:0000256" key="2">
    <source>
        <dbReference type="ARBA" id="ARBA00004370"/>
    </source>
</evidence>
<name>A0A285L0F7_9NOCA</name>
<evidence type="ECO:0000313" key="13">
    <source>
        <dbReference type="Proteomes" id="UP000219565"/>
    </source>
</evidence>
<sequence>MARPHALARCVDNLIDNALKFSPPDAPVEITVRATNLTVRDHGRGIAATDRDAVFGRFYRADRTRSTPGSGLGLAIVHDIVTAHGGTVHVDNHPEGGAAVGFRLPTIGEQRAGSLPGHQRGLAKS</sequence>
<dbReference type="SMART" id="SM00387">
    <property type="entry name" value="HATPase_c"/>
    <property type="match status" value="1"/>
</dbReference>
<dbReference type="EMBL" id="OBEG01000001">
    <property type="protein sequence ID" value="SNY77973.1"/>
    <property type="molecule type" value="Genomic_DNA"/>
</dbReference>
<dbReference type="STRING" id="1379680.GCA_001612615_02400"/>
<dbReference type="InterPro" id="IPR004358">
    <property type="entry name" value="Sig_transdc_His_kin-like_C"/>
</dbReference>
<evidence type="ECO:0000256" key="5">
    <source>
        <dbReference type="ARBA" id="ARBA00022679"/>
    </source>
</evidence>
<organism evidence="12 13">
    <name type="scientific">Nocardia amikacinitolerans</name>
    <dbReference type="NCBI Taxonomy" id="756689"/>
    <lineage>
        <taxon>Bacteria</taxon>
        <taxon>Bacillati</taxon>
        <taxon>Actinomycetota</taxon>
        <taxon>Actinomycetes</taxon>
        <taxon>Mycobacteriales</taxon>
        <taxon>Nocardiaceae</taxon>
        <taxon>Nocardia</taxon>
    </lineage>
</organism>
<dbReference type="GO" id="GO:0000160">
    <property type="term" value="P:phosphorelay signal transduction system"/>
    <property type="evidence" value="ECO:0007669"/>
    <property type="project" value="UniProtKB-KW"/>
</dbReference>
<keyword evidence="5" id="KW-0808">Transferase</keyword>
<dbReference type="InterPro" id="IPR003594">
    <property type="entry name" value="HATPase_dom"/>
</dbReference>
<dbReference type="GO" id="GO:0016020">
    <property type="term" value="C:membrane"/>
    <property type="evidence" value="ECO:0007669"/>
    <property type="project" value="UniProtKB-SubCell"/>
</dbReference>
<dbReference type="AlphaFoldDB" id="A0A285L0F7"/>
<dbReference type="PROSITE" id="PS50109">
    <property type="entry name" value="HIS_KIN"/>
    <property type="match status" value="1"/>
</dbReference>
<dbReference type="InterPro" id="IPR036890">
    <property type="entry name" value="HATPase_C_sf"/>
</dbReference>
<dbReference type="Gene3D" id="3.30.565.10">
    <property type="entry name" value="Histidine kinase-like ATPase, C-terminal domain"/>
    <property type="match status" value="1"/>
</dbReference>
<dbReference type="PANTHER" id="PTHR45436">
    <property type="entry name" value="SENSOR HISTIDINE KINASE YKOH"/>
    <property type="match status" value="1"/>
</dbReference>
<keyword evidence="10" id="KW-0472">Membrane</keyword>
<keyword evidence="8" id="KW-1133">Transmembrane helix</keyword>
<comment type="subcellular location">
    <subcellularLocation>
        <location evidence="2">Membrane</location>
    </subcellularLocation>
</comment>
<dbReference type="InterPro" id="IPR005467">
    <property type="entry name" value="His_kinase_dom"/>
</dbReference>
<reference evidence="12 13" key="1">
    <citation type="submission" date="2017-09" db="EMBL/GenBank/DDBJ databases">
        <authorList>
            <person name="Ehlers B."/>
            <person name="Leendertz F.H."/>
        </authorList>
    </citation>
    <scope>NUCLEOTIDE SEQUENCE [LARGE SCALE GENOMIC DNA]</scope>
    <source>
        <strain evidence="12 13">DSM 45537</strain>
    </source>
</reference>
<protein>
    <recommendedName>
        <fullName evidence="3">histidine kinase</fullName>
        <ecNumber evidence="3">2.7.13.3</ecNumber>
    </recommendedName>
</protein>
<keyword evidence="7 12" id="KW-0418">Kinase</keyword>
<gene>
    <name evidence="12" type="ORF">SAMN04244553_1152</name>
</gene>
<evidence type="ECO:0000256" key="7">
    <source>
        <dbReference type="ARBA" id="ARBA00022777"/>
    </source>
</evidence>
<evidence type="ECO:0000256" key="6">
    <source>
        <dbReference type="ARBA" id="ARBA00022692"/>
    </source>
</evidence>
<accession>A0A285L0F7</accession>
<proteinExistence type="predicted"/>
<comment type="catalytic activity">
    <reaction evidence="1">
        <text>ATP + protein L-histidine = ADP + protein N-phospho-L-histidine.</text>
        <dbReference type="EC" id="2.7.13.3"/>
    </reaction>
</comment>
<evidence type="ECO:0000256" key="10">
    <source>
        <dbReference type="ARBA" id="ARBA00023136"/>
    </source>
</evidence>
<dbReference type="PANTHER" id="PTHR45436:SF5">
    <property type="entry name" value="SENSOR HISTIDINE KINASE TRCS"/>
    <property type="match status" value="1"/>
</dbReference>
<dbReference type="CDD" id="cd00075">
    <property type="entry name" value="HATPase"/>
    <property type="match status" value="1"/>
</dbReference>
<evidence type="ECO:0000313" key="12">
    <source>
        <dbReference type="EMBL" id="SNY77973.1"/>
    </source>
</evidence>
<dbReference type="Pfam" id="PF02518">
    <property type="entry name" value="HATPase_c"/>
    <property type="match status" value="1"/>
</dbReference>
<evidence type="ECO:0000256" key="4">
    <source>
        <dbReference type="ARBA" id="ARBA00022553"/>
    </source>
</evidence>
<evidence type="ECO:0000256" key="8">
    <source>
        <dbReference type="ARBA" id="ARBA00022989"/>
    </source>
</evidence>
<dbReference type="SUPFAM" id="SSF55874">
    <property type="entry name" value="ATPase domain of HSP90 chaperone/DNA topoisomerase II/histidine kinase"/>
    <property type="match status" value="1"/>
</dbReference>
<dbReference type="Proteomes" id="UP000219565">
    <property type="component" value="Unassembled WGS sequence"/>
</dbReference>